<organism evidence="3 4">
    <name type="scientific">Atopobium minutum</name>
    <dbReference type="NCBI Taxonomy" id="1381"/>
    <lineage>
        <taxon>Bacteria</taxon>
        <taxon>Bacillati</taxon>
        <taxon>Actinomycetota</taxon>
        <taxon>Coriobacteriia</taxon>
        <taxon>Coriobacteriales</taxon>
        <taxon>Atopobiaceae</taxon>
        <taxon>Atopobium</taxon>
    </lineage>
</organism>
<dbReference type="RefSeq" id="WP_057001992.1">
    <property type="nucleotide sequence ID" value="NZ_FNSH01000001.1"/>
</dbReference>
<proteinExistence type="predicted"/>
<evidence type="ECO:0000256" key="1">
    <source>
        <dbReference type="ARBA" id="ARBA00004196"/>
    </source>
</evidence>
<evidence type="ECO:0000313" key="3">
    <source>
        <dbReference type="EMBL" id="SEB46440.1"/>
    </source>
</evidence>
<gene>
    <name evidence="3" type="ORF">SAMN04489746_0306</name>
</gene>
<dbReference type="GO" id="GO:0030313">
    <property type="term" value="C:cell envelope"/>
    <property type="evidence" value="ECO:0007669"/>
    <property type="project" value="UniProtKB-SubCell"/>
</dbReference>
<protein>
    <submittedName>
        <fullName evidence="3">LPXTG-motif cell wall anchor domain-containing protein/Listeria/Bacterioides repeat-containing protein</fullName>
    </submittedName>
</protein>
<dbReference type="InterPro" id="IPR042229">
    <property type="entry name" value="Listeria/Bacterioides_rpt_sf"/>
</dbReference>
<accession>A0AB38A536</accession>
<feature type="region of interest" description="Disordered" evidence="2">
    <location>
        <begin position="591"/>
        <end position="623"/>
    </location>
</feature>
<dbReference type="InterPro" id="IPR013378">
    <property type="entry name" value="InlB-like_B-rpt"/>
</dbReference>
<comment type="caution">
    <text evidence="3">The sequence shown here is derived from an EMBL/GenBank/DDBJ whole genome shotgun (WGS) entry which is preliminary data.</text>
</comment>
<name>A0AB38A536_9ACTN</name>
<dbReference type="NCBIfam" id="TIGR04308">
    <property type="entry name" value="repeat_SSSPR51"/>
    <property type="match status" value="1"/>
</dbReference>
<dbReference type="Pfam" id="PF18877">
    <property type="entry name" value="SSSPR-51"/>
    <property type="match status" value="1"/>
</dbReference>
<evidence type="ECO:0000256" key="2">
    <source>
        <dbReference type="SAM" id="MobiDB-lite"/>
    </source>
</evidence>
<dbReference type="EMBL" id="FNSH01000001">
    <property type="protein sequence ID" value="SEB46440.1"/>
    <property type="molecule type" value="Genomic_DNA"/>
</dbReference>
<dbReference type="Proteomes" id="UP000183687">
    <property type="component" value="Unassembled WGS sequence"/>
</dbReference>
<evidence type="ECO:0000313" key="4">
    <source>
        <dbReference type="Proteomes" id="UP000183687"/>
    </source>
</evidence>
<comment type="subcellular location">
    <subcellularLocation>
        <location evidence="1">Cell envelope</location>
    </subcellularLocation>
</comment>
<dbReference type="Gene3D" id="2.60.40.4270">
    <property type="entry name" value="Listeria-Bacteroides repeat domain"/>
    <property type="match status" value="2"/>
</dbReference>
<dbReference type="NCBIfam" id="TIGR01167">
    <property type="entry name" value="LPXTG_anchor"/>
    <property type="match status" value="1"/>
</dbReference>
<dbReference type="Pfam" id="PF09479">
    <property type="entry name" value="Flg_new"/>
    <property type="match status" value="2"/>
</dbReference>
<dbReference type="AlphaFoldDB" id="A0AB38A536"/>
<reference evidence="3 4" key="1">
    <citation type="submission" date="2016-10" db="EMBL/GenBank/DDBJ databases">
        <authorList>
            <person name="Varghese N."/>
            <person name="Submissions S."/>
        </authorList>
    </citation>
    <scope>NUCLEOTIDE SEQUENCE [LARGE SCALE GENOMIC DNA]</scope>
    <source>
        <strain evidence="3 4">DSM 20586</strain>
    </source>
</reference>
<sequence length="675" mass="76036">MPAAPKIPGKIFSHWTYKDDSGVWQTWTPGAQPAKDMTVYAQYDTPIQASYVVNYWYQNVGDELSYTDAEKTYSLLATETKTQDINTDVVSDSSKYEDTYHKYNQSKTEAANANKLVNPDGTTVVNVYYDRPVMTLTLVYYNLTDGTEDHRETFQAIYDHTADGIVSLDTTYRWTAAKDAHRDVSIKSFNSADPDSMIDSYHIEFHARELATTTAQYKVYGIKHYQNPDGSWTNGKSITKGVNTSDYKNYYLYFSESTGNYASFYYWANSADDFTTDVSASNPELNKYTAYEHVDVLKDGKPINDYDDDGISYLHVYIAKKSYQLHFVNTDNEPVTLLYEAPLTYAKDSLDHPIKPASVPSSYVFGGWYTTADFQEGTELNAQATTMEAQDKFVYAKWVEPNVTVTVEGNGATSQLPDTIVIPMHSTVHKDLPNIPSKDGYWFAGWYKDPDFTIPFDIDEAVDEDTTVYAKWTNRAQTSWTVRYLDSKGKILAETETGSADLYSVLLTYLKNIPDYTVDYASKNLTLTLATATNRLDFIYIYRVKTFWITEDKTTLKDMEYGTLEPETFAGYEFVTTYTSENGDTIHIYRATKPADNTNNGSKKTATTKPSSNTNDGSKKMVATQSVSTAKQTVAAALPKTGDTTHSELYLTVGVLSALCLGLFFFKSRENSLES</sequence>
<dbReference type="NCBIfam" id="TIGR02543">
    <property type="entry name" value="List_Bact_rpt"/>
    <property type="match status" value="1"/>
</dbReference>
<dbReference type="InterPro" id="IPR027579">
    <property type="entry name" value="SSSPR51_Rpt"/>
</dbReference>
<feature type="compositionally biased region" description="Polar residues" evidence="2">
    <location>
        <begin position="595"/>
        <end position="616"/>
    </location>
</feature>